<evidence type="ECO:0000256" key="3">
    <source>
        <dbReference type="ARBA" id="ARBA00012954"/>
    </source>
</evidence>
<dbReference type="InterPro" id="IPR029044">
    <property type="entry name" value="Nucleotide-diphossugar_trans"/>
</dbReference>
<dbReference type="VEuPathDB" id="FungiDB:ASPNIDRAFT2_1098758"/>
<feature type="binding site" evidence="9">
    <location>
        <position position="475"/>
    </location>
    <ligand>
        <name>NAD(+)</name>
        <dbReference type="ChEBI" id="CHEBI:57540"/>
    </ligand>
</feature>
<dbReference type="GO" id="GO:0000271">
    <property type="term" value="P:polysaccharide biosynthetic process"/>
    <property type="evidence" value="ECO:0007669"/>
    <property type="project" value="InterPro"/>
</dbReference>
<dbReference type="InterPro" id="IPR008927">
    <property type="entry name" value="6-PGluconate_DH-like_C_sf"/>
</dbReference>
<evidence type="ECO:0000256" key="6">
    <source>
        <dbReference type="ARBA" id="ARBA00047473"/>
    </source>
</evidence>
<dbReference type="EMBL" id="BCMY01000015">
    <property type="protein sequence ID" value="GAQ45308.1"/>
    <property type="molecule type" value="Genomic_DNA"/>
</dbReference>
<evidence type="ECO:0000256" key="5">
    <source>
        <dbReference type="ARBA" id="ARBA00023027"/>
    </source>
</evidence>
<dbReference type="GO" id="GO:0003979">
    <property type="term" value="F:UDP-glucose 6-dehydrogenase activity"/>
    <property type="evidence" value="ECO:0007669"/>
    <property type="project" value="UniProtKB-EC"/>
</dbReference>
<feature type="binding site" evidence="8">
    <location>
        <position position="608"/>
    </location>
    <ligand>
        <name>substrate</name>
    </ligand>
</feature>
<feature type="active site" description="Nucleophile" evidence="7">
    <location>
        <position position="664"/>
    </location>
</feature>
<dbReference type="SUPFAM" id="SSF52413">
    <property type="entry name" value="UDP-glucose/GDP-mannose dehydrogenase C-terminal domain"/>
    <property type="match status" value="1"/>
</dbReference>
<dbReference type="Gene3D" id="3.90.550.10">
    <property type="entry name" value="Spore Coat Polysaccharide Biosynthesis Protein SpsA, Chain A"/>
    <property type="match status" value="1"/>
</dbReference>
<dbReference type="Gene3D" id="1.20.5.100">
    <property type="entry name" value="Cytochrome c1, transmembrane anchor, C-terminal"/>
    <property type="match status" value="1"/>
</dbReference>
<dbReference type="Pfam" id="PF03720">
    <property type="entry name" value="UDPG_MGDP_dh_C"/>
    <property type="match status" value="1"/>
</dbReference>
<dbReference type="VEuPathDB" id="FungiDB:M747DRAFT_354317"/>
<dbReference type="VEuPathDB" id="FungiDB:ATCC64974_98780"/>
<dbReference type="PIRSF" id="PIRSF000124">
    <property type="entry name" value="UDPglc_GDPman_dh"/>
    <property type="match status" value="1"/>
</dbReference>
<feature type="binding site" evidence="8">
    <location>
        <position position="661"/>
    </location>
    <ligand>
        <name>substrate</name>
    </ligand>
</feature>
<dbReference type="VEuPathDB" id="FungiDB:ASPNIDRAFT2_1169065"/>
<sequence>MEFTSFFWLLVGWHLVRRTLRLYGYWRMNPLPVPDNPRMRPDCVSVLIPTIGAPADLIPPLHTMLDNHPKEIIIVTTAALIGEMRSTLKKFIPKEQQHRIKALDIPLPNKRNQLMRGIQAATGEVIVLADDDVYWTKNLLQQVLGVLELEPEVGGVTTQEEAHGLDARSPETITVWEALEARRLSMRNIEIAASSWLDGSQTVLTGRTAAYRACILKDPEYLSAFTNEYFLWRYRMHCGDDQFTTRWLLNHGWKTRMQTGAMIYCEALNDSRHVKQTLRWARNVFSMVLQLWRLSFVVYIFSNPWLLIERLFGLRLTFWIGFYVPLLVEHIAYGVVHRWYLRHLGAQILKDFIQHYFVSVYTTLTLHAIIEPLGLPESLMIESSSLASKNPSVHFSVVDKDASLIAAWNSDHIPIFEPGLEDILFEDGQIQENALRVLLHGYEGRRRRRLANMTFSADINTHISDAKIIFICVDTPSEVSFPDSDEIRGLDLKNLESAIKSIAQLSTGHKVIVQKSTAPSGICQWIKKTLKAAAPPTASFDIISSPEFLAQGTAMQDLLNPNRVVIGYEPAADGAVPESVKALKRLYTPWVSKERIVTTDTWSSELAKIASNALIAQRISSINSLSAVCEATGASVTELSWIAGLDPRIGPQCLRAGFGFGGSCLRKDVCCLIYLARELGLDDVAEYWQGVIQINDSQSTRITQRIMSFLPSDVARIEMKAAILGFSFKKNTTDIRNTTAIKLVRDLVGRGLRVNVFDPHVPRQRIEKALMLQCGAAHVNTAVVESTEAACEGCSVIVLHTDWDEFVGAGVDWKNIVARMQEPRLLLGPPGLFHVYKMKQYGFTVLEVGKP</sequence>
<dbReference type="SMART" id="SM00984">
    <property type="entry name" value="UDPG_MGDP_dh_C"/>
    <property type="match status" value="1"/>
</dbReference>
<comment type="similarity">
    <text evidence="2">Belongs to the UDP-glucose/GDP-mannose dehydrogenase family.</text>
</comment>
<dbReference type="VEuPathDB" id="FungiDB:ATCC64974_39100"/>
<gene>
    <name evidence="12" type="ORF">ABL_07969</name>
</gene>
<comment type="caution">
    <text evidence="12">The sequence shown here is derived from an EMBL/GenBank/DDBJ whole genome shotgun (WGS) entry which is preliminary data.</text>
</comment>
<dbReference type="InterPro" id="IPR036220">
    <property type="entry name" value="UDP-Glc/GDP-Man_DH_C_sf"/>
</dbReference>
<evidence type="ECO:0000256" key="4">
    <source>
        <dbReference type="ARBA" id="ARBA00023002"/>
    </source>
</evidence>
<name>A0A117E2A9_ASPNG</name>
<feature type="binding site" evidence="9">
    <location>
        <position position="399"/>
    </location>
    <ligand>
        <name>NAD(+)</name>
        <dbReference type="ChEBI" id="CHEBI:57540"/>
    </ligand>
</feature>
<evidence type="ECO:0000256" key="8">
    <source>
        <dbReference type="PIRSR" id="PIRSR500134-2"/>
    </source>
</evidence>
<feature type="binding site" evidence="9">
    <location>
        <position position="517"/>
    </location>
    <ligand>
        <name>NAD(+)</name>
        <dbReference type="ChEBI" id="CHEBI:57540"/>
    </ligand>
</feature>
<dbReference type="OrthoDB" id="5059218at2759"/>
<dbReference type="GO" id="GO:0051287">
    <property type="term" value="F:NAD binding"/>
    <property type="evidence" value="ECO:0007669"/>
    <property type="project" value="InterPro"/>
</dbReference>
<organism evidence="12 13">
    <name type="scientific">Aspergillus niger</name>
    <dbReference type="NCBI Taxonomy" id="5061"/>
    <lineage>
        <taxon>Eukaryota</taxon>
        <taxon>Fungi</taxon>
        <taxon>Dikarya</taxon>
        <taxon>Ascomycota</taxon>
        <taxon>Pezizomycotina</taxon>
        <taxon>Eurotiomycetes</taxon>
        <taxon>Eurotiomycetidae</taxon>
        <taxon>Eurotiales</taxon>
        <taxon>Aspergillaceae</taxon>
        <taxon>Aspergillus</taxon>
        <taxon>Aspergillus subgen. Circumdati</taxon>
    </lineage>
</organism>
<dbReference type="PIRSF" id="PIRSF500134">
    <property type="entry name" value="UDPglc_DH_bac"/>
    <property type="match status" value="1"/>
</dbReference>
<dbReference type="Proteomes" id="UP000068243">
    <property type="component" value="Unassembled WGS sequence"/>
</dbReference>
<feature type="chain" id="PRO_5007147853" description="UDP-glucose 6-dehydrogenase" evidence="10">
    <location>
        <begin position="19"/>
        <end position="851"/>
    </location>
</feature>
<dbReference type="Gene3D" id="3.40.50.720">
    <property type="entry name" value="NAD(P)-binding Rossmann-like Domain"/>
    <property type="match status" value="2"/>
</dbReference>
<dbReference type="InterPro" id="IPR001732">
    <property type="entry name" value="UDP-Glc/GDP-Man_DH_N"/>
</dbReference>
<comment type="pathway">
    <text evidence="1">Nucleotide-sugar biosynthesis; UDP-alpha-D-glucuronate biosynthesis; UDP-alpha-D-glucuronate from UDP-alpha-D-glucose: step 1/1.</text>
</comment>
<proteinExistence type="inferred from homology"/>
<dbReference type="AlphaFoldDB" id="A0A117E2A9"/>
<dbReference type="InterPro" id="IPR036291">
    <property type="entry name" value="NAD(P)-bd_dom_sf"/>
</dbReference>
<dbReference type="SUPFAM" id="SSF48179">
    <property type="entry name" value="6-phosphogluconate dehydrogenase C-terminal domain-like"/>
    <property type="match status" value="1"/>
</dbReference>
<feature type="binding site" evidence="8">
    <location>
        <position position="729"/>
    </location>
    <ligand>
        <name>substrate</name>
    </ligand>
</feature>
<dbReference type="GO" id="GO:0006024">
    <property type="term" value="P:glycosaminoglycan biosynthetic process"/>
    <property type="evidence" value="ECO:0007669"/>
    <property type="project" value="TreeGrafter"/>
</dbReference>
<dbReference type="InterPro" id="IPR017476">
    <property type="entry name" value="UDP-Glc/GDP-Man"/>
</dbReference>
<dbReference type="VEuPathDB" id="FungiDB:M747DRAFT_354311"/>
<feature type="signal peptide" evidence="10">
    <location>
        <begin position="1"/>
        <end position="18"/>
    </location>
</feature>
<dbReference type="PANTHER" id="PTHR11374:SF57">
    <property type="entry name" value="DEHYDROGENASE UGD1, PUTATIVE (AFU_ORTHOLOGUE AFUA_8G00920)-RELATED"/>
    <property type="match status" value="1"/>
</dbReference>
<dbReference type="Pfam" id="PF13641">
    <property type="entry name" value="Glyco_tranf_2_3"/>
    <property type="match status" value="1"/>
</dbReference>
<comment type="catalytic activity">
    <reaction evidence="6">
        <text>UDP-alpha-D-glucose + 2 NAD(+) + H2O = UDP-alpha-D-glucuronate + 2 NADH + 3 H(+)</text>
        <dbReference type="Rhea" id="RHEA:23596"/>
        <dbReference type="ChEBI" id="CHEBI:15377"/>
        <dbReference type="ChEBI" id="CHEBI:15378"/>
        <dbReference type="ChEBI" id="CHEBI:57540"/>
        <dbReference type="ChEBI" id="CHEBI:57945"/>
        <dbReference type="ChEBI" id="CHEBI:58052"/>
        <dbReference type="ChEBI" id="CHEBI:58885"/>
        <dbReference type="EC" id="1.1.1.22"/>
    </reaction>
</comment>
<feature type="binding site" evidence="9">
    <location>
        <position position="736"/>
    </location>
    <ligand>
        <name>NAD(+)</name>
        <dbReference type="ChEBI" id="CHEBI:57540"/>
    </ligand>
</feature>
<evidence type="ECO:0000313" key="12">
    <source>
        <dbReference type="EMBL" id="GAQ45308.1"/>
    </source>
</evidence>
<dbReference type="EC" id="1.1.1.22" evidence="3"/>
<dbReference type="GO" id="GO:0006065">
    <property type="term" value="P:UDP-glucuronate biosynthetic process"/>
    <property type="evidence" value="ECO:0007669"/>
    <property type="project" value="UniProtKB-UniPathway"/>
</dbReference>
<dbReference type="NCBIfam" id="TIGR03026">
    <property type="entry name" value="NDP-sugDHase"/>
    <property type="match status" value="1"/>
</dbReference>
<dbReference type="GO" id="GO:0005634">
    <property type="term" value="C:nucleus"/>
    <property type="evidence" value="ECO:0007669"/>
    <property type="project" value="TreeGrafter"/>
</dbReference>
<dbReference type="InterPro" id="IPR014026">
    <property type="entry name" value="UDP-Glc/GDP-Man_DH_dimer"/>
</dbReference>
<dbReference type="VEuPathDB" id="FungiDB:An08g09990"/>
<evidence type="ECO:0000259" key="11">
    <source>
        <dbReference type="SMART" id="SM00984"/>
    </source>
</evidence>
<evidence type="ECO:0000256" key="9">
    <source>
        <dbReference type="PIRSR" id="PIRSR500134-3"/>
    </source>
</evidence>
<dbReference type="SUPFAM" id="SSF51735">
    <property type="entry name" value="NAD(P)-binding Rossmann-fold domains"/>
    <property type="match status" value="1"/>
</dbReference>
<dbReference type="PANTHER" id="PTHR11374">
    <property type="entry name" value="UDP-GLUCOSE DEHYDROGENASE/UDP-MANNAC DEHYDROGENASE"/>
    <property type="match status" value="1"/>
</dbReference>
<dbReference type="InterPro" id="IPR028357">
    <property type="entry name" value="UDPglc_DH_bac"/>
</dbReference>
<dbReference type="Pfam" id="PF00984">
    <property type="entry name" value="UDPG_MGDP_dh"/>
    <property type="match status" value="1"/>
</dbReference>
<dbReference type="InterPro" id="IPR014027">
    <property type="entry name" value="UDP-Glc/GDP-Man_DH_C"/>
</dbReference>
<evidence type="ECO:0000256" key="7">
    <source>
        <dbReference type="PIRSR" id="PIRSR500134-1"/>
    </source>
</evidence>
<accession>A0A117E2A9</accession>
<keyword evidence="5 9" id="KW-0520">NAD</keyword>
<dbReference type="VEuPathDB" id="FungiDB:ASPNIDRAFT2_1148291"/>
<dbReference type="Pfam" id="PF03721">
    <property type="entry name" value="UDPG_MGDP_dh_N"/>
    <property type="match status" value="1"/>
</dbReference>
<evidence type="ECO:0000256" key="10">
    <source>
        <dbReference type="SAM" id="SignalP"/>
    </source>
</evidence>
<reference evidence="13" key="1">
    <citation type="journal article" date="2016" name="Genome Announc.">
        <title>Draft genome sequence of Aspergillus niger strain An76.</title>
        <authorList>
            <person name="Gong W."/>
            <person name="Cheng Z."/>
            <person name="Zhang H."/>
            <person name="Liu L."/>
            <person name="Gao P."/>
            <person name="Wang L."/>
        </authorList>
    </citation>
    <scope>NUCLEOTIDE SEQUENCE [LARGE SCALE GENOMIC DNA]</scope>
    <source>
        <strain evidence="13">An76</strain>
    </source>
</reference>
<feature type="domain" description="UDP-glucose/GDP-mannose dehydrogenase C-terminal" evidence="11">
    <location>
        <begin position="722"/>
        <end position="829"/>
    </location>
</feature>
<evidence type="ECO:0000256" key="2">
    <source>
        <dbReference type="ARBA" id="ARBA00006601"/>
    </source>
</evidence>
<evidence type="ECO:0000313" key="13">
    <source>
        <dbReference type="Proteomes" id="UP000068243"/>
    </source>
</evidence>
<evidence type="ECO:0000256" key="1">
    <source>
        <dbReference type="ARBA" id="ARBA00004701"/>
    </source>
</evidence>
<dbReference type="SUPFAM" id="SSF53448">
    <property type="entry name" value="Nucleotide-diphospho-sugar transferases"/>
    <property type="match status" value="1"/>
</dbReference>
<dbReference type="UniPathway" id="UPA00038">
    <property type="reaction ID" value="UER00491"/>
</dbReference>
<dbReference type="InterPro" id="IPR028356">
    <property type="entry name" value="UDPglc_DH_euk"/>
</dbReference>
<dbReference type="VEuPathDB" id="FungiDB:An08g09980"/>
<protein>
    <recommendedName>
        <fullName evidence="3">UDP-glucose 6-dehydrogenase</fullName>
        <ecNumber evidence="3">1.1.1.22</ecNumber>
    </recommendedName>
</protein>
<feature type="binding site" evidence="9">
    <location>
        <position position="667"/>
    </location>
    <ligand>
        <name>NAD(+)</name>
        <dbReference type="ChEBI" id="CHEBI:57540"/>
    </ligand>
</feature>
<keyword evidence="4" id="KW-0560">Oxidoreductase</keyword>
<keyword evidence="10" id="KW-0732">Signal</keyword>